<dbReference type="Gene3D" id="2.150.10.10">
    <property type="entry name" value="Serralysin-like metalloprotease, C-terminal"/>
    <property type="match status" value="1"/>
</dbReference>
<evidence type="ECO:0000256" key="1">
    <source>
        <dbReference type="SAM" id="Coils"/>
    </source>
</evidence>
<dbReference type="InterPro" id="IPR011049">
    <property type="entry name" value="Serralysin-like_metalloprot_C"/>
</dbReference>
<sequence>MPQSVLYVLLSLLPTLVVAQNNYVATTPSSTTPGVFNTLVGVNAGQNMSSGGTFNTFLGAQAGNGNTTGSQNTFIGYQAGYANSTLGNNTFVGYKAGYANSIGIANVFVGSEAGVANTTGQGNMFLGQQTGSSNTTGNYNLFIGNSSGAGNTAGLGNTAIGDGSLLHNTTGQRNTAIGQYAGVNNNGNYNVMIGFAADVSSSSATITNAVAIGPYAQVNQSNSIVLGNGANVGIGTSAPANKLEITSGTANKSGLRFTNLTGASNSLVSLSISLQNPIVKVLTVDNNGDVVLAGLGVNLGLGSLPGGRLSADAGQLTGALPWSLNGSTIQSNNDSPVTIGGNINRLPAGYKLYVAGGILTERVKVAIKDSGEWADYVFEDNYKLRSLSDVESYIKTHRHLPGVPSANDVAKQGIDVGKMDAKLLEKIEELTLYMLELKKENQEMKKAINELLNNK</sequence>
<organism evidence="3 4">
    <name type="scientific">Spirosoma foliorum</name>
    <dbReference type="NCBI Taxonomy" id="2710596"/>
    <lineage>
        <taxon>Bacteria</taxon>
        <taxon>Pseudomonadati</taxon>
        <taxon>Bacteroidota</taxon>
        <taxon>Cytophagia</taxon>
        <taxon>Cytophagales</taxon>
        <taxon>Cytophagaceae</taxon>
        <taxon>Spirosoma</taxon>
    </lineage>
</organism>
<keyword evidence="4" id="KW-1185">Reference proteome</keyword>
<proteinExistence type="predicted"/>
<reference evidence="3 4" key="1">
    <citation type="submission" date="2020-07" db="EMBL/GenBank/DDBJ databases">
        <title>Spirosoma foliorum sp. nov., isolated from the leaves on the Nejang mountain Korea, Republic of.</title>
        <authorList>
            <person name="Ho H."/>
            <person name="Lee Y.-J."/>
            <person name="Nurcahyanto D.-A."/>
            <person name="Kim S.-G."/>
        </authorList>
    </citation>
    <scope>NUCLEOTIDE SEQUENCE [LARGE SCALE GENOMIC DNA]</scope>
    <source>
        <strain evidence="3 4">PL0136</strain>
    </source>
</reference>
<protein>
    <submittedName>
        <fullName evidence="3">TMF family protein</fullName>
    </submittedName>
</protein>
<evidence type="ECO:0000313" key="4">
    <source>
        <dbReference type="Proteomes" id="UP000515369"/>
    </source>
</evidence>
<dbReference type="EMBL" id="CP059732">
    <property type="protein sequence ID" value="QMW07118.1"/>
    <property type="molecule type" value="Genomic_DNA"/>
</dbReference>
<keyword evidence="1" id="KW-0175">Coiled coil</keyword>
<dbReference type="AlphaFoldDB" id="A0A7G5H7M6"/>
<evidence type="ECO:0000256" key="2">
    <source>
        <dbReference type="SAM" id="SignalP"/>
    </source>
</evidence>
<feature type="signal peptide" evidence="2">
    <location>
        <begin position="1"/>
        <end position="19"/>
    </location>
</feature>
<gene>
    <name evidence="3" type="ORF">H3H32_28445</name>
</gene>
<keyword evidence="2" id="KW-0732">Signal</keyword>
<dbReference type="Proteomes" id="UP000515369">
    <property type="component" value="Chromosome"/>
</dbReference>
<name>A0A7G5H7M6_9BACT</name>
<feature type="chain" id="PRO_5028899643" evidence="2">
    <location>
        <begin position="20"/>
        <end position="455"/>
    </location>
</feature>
<feature type="coiled-coil region" evidence="1">
    <location>
        <begin position="427"/>
        <end position="454"/>
    </location>
</feature>
<evidence type="ECO:0000313" key="3">
    <source>
        <dbReference type="EMBL" id="QMW07118.1"/>
    </source>
</evidence>
<dbReference type="KEGG" id="sfol:H3H32_28445"/>
<accession>A0A7G5H7M6</accession>